<feature type="compositionally biased region" description="Pro residues" evidence="1">
    <location>
        <begin position="18"/>
        <end position="27"/>
    </location>
</feature>
<feature type="compositionally biased region" description="Low complexity" evidence="1">
    <location>
        <begin position="1"/>
        <end position="17"/>
    </location>
</feature>
<gene>
    <name evidence="2" type="ORF">BRAN1462_LOCUS46709</name>
</gene>
<reference evidence="2" key="1">
    <citation type="submission" date="2021-01" db="EMBL/GenBank/DDBJ databases">
        <authorList>
            <person name="Corre E."/>
            <person name="Pelletier E."/>
            <person name="Niang G."/>
            <person name="Scheremetjew M."/>
            <person name="Finn R."/>
            <person name="Kale V."/>
            <person name="Holt S."/>
            <person name="Cochrane G."/>
            <person name="Meng A."/>
            <person name="Brown T."/>
            <person name="Cohen L."/>
        </authorList>
    </citation>
    <scope>NUCLEOTIDE SEQUENCE</scope>
    <source>
        <strain evidence="2">RCC3387</strain>
    </source>
</reference>
<dbReference type="EMBL" id="HBGW01073250">
    <property type="protein sequence ID" value="CAD9623947.1"/>
    <property type="molecule type" value="Transcribed_RNA"/>
</dbReference>
<protein>
    <submittedName>
        <fullName evidence="2">Uncharacterized protein</fullName>
    </submittedName>
</protein>
<name>A0A7S2PY38_9DINO</name>
<sequence>MAQAPAGQATSAQARRASPPPRGPRALPPRGAMMSIPGAADAAAKAKEEVKKKAEDIIREKAHWTMKPFMGCCGTVPVANSTTCLVPAEHRSAVEDAIKKYKEA</sequence>
<proteinExistence type="predicted"/>
<evidence type="ECO:0000256" key="1">
    <source>
        <dbReference type="SAM" id="MobiDB-lite"/>
    </source>
</evidence>
<evidence type="ECO:0000313" key="2">
    <source>
        <dbReference type="EMBL" id="CAD9623947.1"/>
    </source>
</evidence>
<accession>A0A7S2PY38</accession>
<feature type="region of interest" description="Disordered" evidence="1">
    <location>
        <begin position="1"/>
        <end position="32"/>
    </location>
</feature>
<dbReference type="AlphaFoldDB" id="A0A7S2PY38"/>
<organism evidence="2">
    <name type="scientific">Zooxanthella nutricula</name>
    <dbReference type="NCBI Taxonomy" id="1333877"/>
    <lineage>
        <taxon>Eukaryota</taxon>
        <taxon>Sar</taxon>
        <taxon>Alveolata</taxon>
        <taxon>Dinophyceae</taxon>
        <taxon>Peridiniales</taxon>
        <taxon>Peridiniales incertae sedis</taxon>
        <taxon>Zooxanthella</taxon>
    </lineage>
</organism>